<evidence type="ECO:0000313" key="2">
    <source>
        <dbReference type="EMBL" id="GIJ58879.1"/>
    </source>
</evidence>
<keyword evidence="1" id="KW-1133">Transmembrane helix</keyword>
<organism evidence="2 3">
    <name type="scientific">Virgisporangium aurantiacum</name>
    <dbReference type="NCBI Taxonomy" id="175570"/>
    <lineage>
        <taxon>Bacteria</taxon>
        <taxon>Bacillati</taxon>
        <taxon>Actinomycetota</taxon>
        <taxon>Actinomycetes</taxon>
        <taxon>Micromonosporales</taxon>
        <taxon>Micromonosporaceae</taxon>
        <taxon>Virgisporangium</taxon>
    </lineage>
</organism>
<name>A0A8J3Z7G4_9ACTN</name>
<feature type="transmembrane region" description="Helical" evidence="1">
    <location>
        <begin position="49"/>
        <end position="68"/>
    </location>
</feature>
<proteinExistence type="predicted"/>
<feature type="transmembrane region" description="Helical" evidence="1">
    <location>
        <begin position="21"/>
        <end position="37"/>
    </location>
</feature>
<keyword evidence="3" id="KW-1185">Reference proteome</keyword>
<dbReference type="Pfam" id="PF10939">
    <property type="entry name" value="DUF2631"/>
    <property type="match status" value="1"/>
</dbReference>
<evidence type="ECO:0000256" key="1">
    <source>
        <dbReference type="SAM" id="Phobius"/>
    </source>
</evidence>
<sequence length="75" mass="8057">MAGDHDAPVTSPDQHKPANMKALRIGAVVSAIILLLMTMGNHEGKVEDIFLALSAAGLILLLIVDWVLRRNGLRS</sequence>
<dbReference type="EMBL" id="BOPG01000043">
    <property type="protein sequence ID" value="GIJ58879.1"/>
    <property type="molecule type" value="Genomic_DNA"/>
</dbReference>
<dbReference type="AlphaFoldDB" id="A0A8J3Z7G4"/>
<comment type="caution">
    <text evidence="2">The sequence shown here is derived from an EMBL/GenBank/DDBJ whole genome shotgun (WGS) entry which is preliminary data.</text>
</comment>
<reference evidence="2" key="1">
    <citation type="submission" date="2021-01" db="EMBL/GenBank/DDBJ databases">
        <title>Whole genome shotgun sequence of Virgisporangium aurantiacum NBRC 16421.</title>
        <authorList>
            <person name="Komaki H."/>
            <person name="Tamura T."/>
        </authorList>
    </citation>
    <scope>NUCLEOTIDE SEQUENCE</scope>
    <source>
        <strain evidence="2">NBRC 16421</strain>
    </source>
</reference>
<evidence type="ECO:0000313" key="3">
    <source>
        <dbReference type="Proteomes" id="UP000612585"/>
    </source>
</evidence>
<protein>
    <recommendedName>
        <fullName evidence="4">DUF2631 domain-containing protein</fullName>
    </recommendedName>
</protein>
<keyword evidence="1" id="KW-0472">Membrane</keyword>
<dbReference type="Proteomes" id="UP000612585">
    <property type="component" value="Unassembled WGS sequence"/>
</dbReference>
<dbReference type="InterPro" id="IPR024341">
    <property type="entry name" value="DUF2631"/>
</dbReference>
<evidence type="ECO:0008006" key="4">
    <source>
        <dbReference type="Google" id="ProtNLM"/>
    </source>
</evidence>
<gene>
    <name evidence="2" type="ORF">Vau01_063950</name>
</gene>
<accession>A0A8J3Z7G4</accession>
<keyword evidence="1" id="KW-0812">Transmembrane</keyword>